<feature type="non-terminal residue" evidence="1">
    <location>
        <position position="1"/>
    </location>
</feature>
<dbReference type="Proteomes" id="UP001066276">
    <property type="component" value="Chromosome 3_1"/>
</dbReference>
<sequence length="79" mass="8755">PPAPQYLARRTGACDKCQLLPTRTLPQLQHCPHLVSSRTPVTRLKPCPVFRLSMGRRLKEPAPLRRATVTTQPSTAPTS</sequence>
<gene>
    <name evidence="1" type="ORF">NDU88_005407</name>
</gene>
<name>A0AAV7ULT9_PLEWA</name>
<dbReference type="AlphaFoldDB" id="A0AAV7ULT9"/>
<evidence type="ECO:0000313" key="2">
    <source>
        <dbReference type="Proteomes" id="UP001066276"/>
    </source>
</evidence>
<evidence type="ECO:0000313" key="1">
    <source>
        <dbReference type="EMBL" id="KAJ1188648.1"/>
    </source>
</evidence>
<dbReference type="EMBL" id="JANPWB010000005">
    <property type="protein sequence ID" value="KAJ1188648.1"/>
    <property type="molecule type" value="Genomic_DNA"/>
</dbReference>
<proteinExistence type="predicted"/>
<accession>A0AAV7ULT9</accession>
<keyword evidence="2" id="KW-1185">Reference proteome</keyword>
<comment type="caution">
    <text evidence="1">The sequence shown here is derived from an EMBL/GenBank/DDBJ whole genome shotgun (WGS) entry which is preliminary data.</text>
</comment>
<organism evidence="1 2">
    <name type="scientific">Pleurodeles waltl</name>
    <name type="common">Iberian ribbed newt</name>
    <dbReference type="NCBI Taxonomy" id="8319"/>
    <lineage>
        <taxon>Eukaryota</taxon>
        <taxon>Metazoa</taxon>
        <taxon>Chordata</taxon>
        <taxon>Craniata</taxon>
        <taxon>Vertebrata</taxon>
        <taxon>Euteleostomi</taxon>
        <taxon>Amphibia</taxon>
        <taxon>Batrachia</taxon>
        <taxon>Caudata</taxon>
        <taxon>Salamandroidea</taxon>
        <taxon>Salamandridae</taxon>
        <taxon>Pleurodelinae</taxon>
        <taxon>Pleurodeles</taxon>
    </lineage>
</organism>
<feature type="non-terminal residue" evidence="1">
    <location>
        <position position="79"/>
    </location>
</feature>
<protein>
    <submittedName>
        <fullName evidence="1">Uncharacterized protein</fullName>
    </submittedName>
</protein>
<reference evidence="1" key="1">
    <citation type="journal article" date="2022" name="bioRxiv">
        <title>Sequencing and chromosome-scale assembly of the giantPleurodeles waltlgenome.</title>
        <authorList>
            <person name="Brown T."/>
            <person name="Elewa A."/>
            <person name="Iarovenko S."/>
            <person name="Subramanian E."/>
            <person name="Araus A.J."/>
            <person name="Petzold A."/>
            <person name="Susuki M."/>
            <person name="Suzuki K.-i.T."/>
            <person name="Hayashi T."/>
            <person name="Toyoda A."/>
            <person name="Oliveira C."/>
            <person name="Osipova E."/>
            <person name="Leigh N.D."/>
            <person name="Simon A."/>
            <person name="Yun M.H."/>
        </authorList>
    </citation>
    <scope>NUCLEOTIDE SEQUENCE</scope>
    <source>
        <strain evidence="1">20211129_DDA</strain>
        <tissue evidence="1">Liver</tissue>
    </source>
</reference>